<comment type="similarity">
    <text evidence="1 2">Belongs to the UPF0250 family.</text>
</comment>
<accession>A0ABS1CND9</accession>
<dbReference type="Proteomes" id="UP000748752">
    <property type="component" value="Unassembled WGS sequence"/>
</dbReference>
<dbReference type="HAMAP" id="MF_00659">
    <property type="entry name" value="UPF0250"/>
    <property type="match status" value="1"/>
</dbReference>
<dbReference type="PANTHER" id="PTHR38036">
    <property type="entry name" value="UPF0250 PROTEIN YBED"/>
    <property type="match status" value="1"/>
</dbReference>
<protein>
    <recommendedName>
        <fullName evidence="2">UPF0250 protein CKO31_22415</fullName>
    </recommendedName>
</protein>
<keyword evidence="4" id="KW-1185">Reference proteome</keyword>
<comment type="caution">
    <text evidence="3">The sequence shown here is derived from an EMBL/GenBank/DDBJ whole genome shotgun (WGS) entry which is preliminary data.</text>
</comment>
<evidence type="ECO:0000256" key="2">
    <source>
        <dbReference type="HAMAP-Rule" id="MF_00659"/>
    </source>
</evidence>
<dbReference type="InterPro" id="IPR007454">
    <property type="entry name" value="UPF0250_YbeD-like"/>
</dbReference>
<evidence type="ECO:0000313" key="3">
    <source>
        <dbReference type="EMBL" id="MBK1633452.1"/>
    </source>
</evidence>
<evidence type="ECO:0000313" key="4">
    <source>
        <dbReference type="Proteomes" id="UP000748752"/>
    </source>
</evidence>
<dbReference type="Gene3D" id="3.30.70.260">
    <property type="match status" value="1"/>
</dbReference>
<reference evidence="3 4" key="1">
    <citation type="journal article" date="2020" name="Microorganisms">
        <title>Osmotic Adaptation and Compatible Solute Biosynthesis of Phototrophic Bacteria as Revealed from Genome Analyses.</title>
        <authorList>
            <person name="Imhoff J.F."/>
            <person name="Rahn T."/>
            <person name="Kunzel S."/>
            <person name="Keller A."/>
            <person name="Neulinger S.C."/>
        </authorList>
    </citation>
    <scope>NUCLEOTIDE SEQUENCE [LARGE SCALE GENOMIC DNA]</scope>
    <source>
        <strain evidence="3 4">DSM 6210</strain>
    </source>
</reference>
<organism evidence="3 4">
    <name type="scientific">Thiohalocapsa halophila</name>
    <dbReference type="NCBI Taxonomy" id="69359"/>
    <lineage>
        <taxon>Bacteria</taxon>
        <taxon>Pseudomonadati</taxon>
        <taxon>Pseudomonadota</taxon>
        <taxon>Gammaproteobacteria</taxon>
        <taxon>Chromatiales</taxon>
        <taxon>Chromatiaceae</taxon>
        <taxon>Thiohalocapsa</taxon>
    </lineage>
</organism>
<dbReference type="PANTHER" id="PTHR38036:SF1">
    <property type="entry name" value="UPF0250 PROTEIN YBED"/>
    <property type="match status" value="1"/>
</dbReference>
<name>A0ABS1CND9_9GAMM</name>
<dbReference type="Pfam" id="PF04359">
    <property type="entry name" value="DUF493"/>
    <property type="match status" value="1"/>
</dbReference>
<gene>
    <name evidence="3" type="ORF">CKO31_22415</name>
</gene>
<evidence type="ECO:0000256" key="1">
    <source>
        <dbReference type="ARBA" id="ARBA00008460"/>
    </source>
</evidence>
<sequence>MTSQDHQADEETLLEFPCTFPIKAMGAADSEIEAVVWEILERHVPDLDPNAVTTRASSGGKWLAVTARIRAESKAQLDAIYRELSAHRLVVYAL</sequence>
<dbReference type="InterPro" id="IPR027471">
    <property type="entry name" value="YbeD-like_sf"/>
</dbReference>
<dbReference type="EMBL" id="NRRV01000086">
    <property type="protein sequence ID" value="MBK1633452.1"/>
    <property type="molecule type" value="Genomic_DNA"/>
</dbReference>
<proteinExistence type="inferred from homology"/>
<dbReference type="RefSeq" id="WP_200241999.1">
    <property type="nucleotide sequence ID" value="NZ_NRRV01000086.1"/>
</dbReference>
<dbReference type="SUPFAM" id="SSF117991">
    <property type="entry name" value="YbeD/HP0495-like"/>
    <property type="match status" value="1"/>
</dbReference>